<accession>A0A1T5LV04</accession>
<gene>
    <name evidence="6" type="ORF">SAMN02194393_03301</name>
</gene>
<dbReference type="GO" id="GO:0017136">
    <property type="term" value="F:histone deacetylase activity, NAD-dependent"/>
    <property type="evidence" value="ECO:0007669"/>
    <property type="project" value="TreeGrafter"/>
</dbReference>
<dbReference type="EC" id="2.3.1.286" evidence="1"/>
<dbReference type="OrthoDB" id="9800582at2"/>
<dbReference type="EMBL" id="FUZT01000008">
    <property type="protein sequence ID" value="SKC79408.1"/>
    <property type="molecule type" value="Genomic_DNA"/>
</dbReference>
<dbReference type="PANTHER" id="PTHR11085:SF4">
    <property type="entry name" value="NAD-DEPENDENT PROTEIN DEACYLASE"/>
    <property type="match status" value="1"/>
</dbReference>
<keyword evidence="4" id="KW-0862">Zinc</keyword>
<evidence type="ECO:0000256" key="4">
    <source>
        <dbReference type="PROSITE-ProRule" id="PRU00236"/>
    </source>
</evidence>
<keyword evidence="2" id="KW-0808">Transferase</keyword>
<dbReference type="GO" id="GO:0046872">
    <property type="term" value="F:metal ion binding"/>
    <property type="evidence" value="ECO:0007669"/>
    <property type="project" value="UniProtKB-KW"/>
</dbReference>
<keyword evidence="7" id="KW-1185">Reference proteome</keyword>
<feature type="binding site" evidence="4">
    <location>
        <position position="123"/>
    </location>
    <ligand>
        <name>Zn(2+)</name>
        <dbReference type="ChEBI" id="CHEBI:29105"/>
    </ligand>
</feature>
<organism evidence="6 7">
    <name type="scientific">Maledivibacter halophilus</name>
    <dbReference type="NCBI Taxonomy" id="36842"/>
    <lineage>
        <taxon>Bacteria</taxon>
        <taxon>Bacillati</taxon>
        <taxon>Bacillota</taxon>
        <taxon>Clostridia</taxon>
        <taxon>Peptostreptococcales</taxon>
        <taxon>Caminicellaceae</taxon>
        <taxon>Maledivibacter</taxon>
    </lineage>
</organism>
<dbReference type="PROSITE" id="PS50305">
    <property type="entry name" value="SIRTUIN"/>
    <property type="match status" value="1"/>
</dbReference>
<dbReference type="Pfam" id="PF02146">
    <property type="entry name" value="SIR2"/>
    <property type="match status" value="1"/>
</dbReference>
<dbReference type="RefSeq" id="WP_079493092.1">
    <property type="nucleotide sequence ID" value="NZ_FUZT01000008.1"/>
</dbReference>
<reference evidence="6 7" key="1">
    <citation type="submission" date="2017-02" db="EMBL/GenBank/DDBJ databases">
        <authorList>
            <person name="Peterson S.W."/>
        </authorList>
    </citation>
    <scope>NUCLEOTIDE SEQUENCE [LARGE SCALE GENOMIC DNA]</scope>
    <source>
        <strain evidence="6 7">M1</strain>
    </source>
</reference>
<feature type="binding site" evidence="4">
    <location>
        <position position="102"/>
    </location>
    <ligand>
        <name>Zn(2+)</name>
        <dbReference type="ChEBI" id="CHEBI:29105"/>
    </ligand>
</feature>
<dbReference type="STRING" id="36842.SAMN02194393_03301"/>
<keyword evidence="3" id="KW-0520">NAD</keyword>
<dbReference type="InterPro" id="IPR050134">
    <property type="entry name" value="NAD-dep_sirtuin_deacylases"/>
</dbReference>
<dbReference type="Gene3D" id="3.30.1600.10">
    <property type="entry name" value="SIR2/SIRT2 'Small Domain"/>
    <property type="match status" value="1"/>
</dbReference>
<feature type="binding site" evidence="4">
    <location>
        <position position="105"/>
    </location>
    <ligand>
        <name>Zn(2+)</name>
        <dbReference type="ChEBI" id="CHEBI:29105"/>
    </ligand>
</feature>
<evidence type="ECO:0000313" key="6">
    <source>
        <dbReference type="EMBL" id="SKC79408.1"/>
    </source>
</evidence>
<dbReference type="InterPro" id="IPR029035">
    <property type="entry name" value="DHS-like_NAD/FAD-binding_dom"/>
</dbReference>
<evidence type="ECO:0000313" key="7">
    <source>
        <dbReference type="Proteomes" id="UP000190285"/>
    </source>
</evidence>
<dbReference type="InterPro" id="IPR003000">
    <property type="entry name" value="Sirtuin"/>
</dbReference>
<evidence type="ECO:0000256" key="1">
    <source>
        <dbReference type="ARBA" id="ARBA00012928"/>
    </source>
</evidence>
<dbReference type="PANTHER" id="PTHR11085">
    <property type="entry name" value="NAD-DEPENDENT PROTEIN DEACYLASE SIRTUIN-5, MITOCHONDRIAL-RELATED"/>
    <property type="match status" value="1"/>
</dbReference>
<dbReference type="Proteomes" id="UP000190285">
    <property type="component" value="Unassembled WGS sequence"/>
</dbReference>
<evidence type="ECO:0000256" key="3">
    <source>
        <dbReference type="ARBA" id="ARBA00023027"/>
    </source>
</evidence>
<dbReference type="GO" id="GO:0070403">
    <property type="term" value="F:NAD+ binding"/>
    <property type="evidence" value="ECO:0007669"/>
    <property type="project" value="InterPro"/>
</dbReference>
<protein>
    <recommendedName>
        <fullName evidence="1">protein acetyllysine N-acetyltransferase</fullName>
        <ecNumber evidence="1">2.3.1.286</ecNumber>
    </recommendedName>
</protein>
<proteinExistence type="predicted"/>
<keyword evidence="4" id="KW-0479">Metal-binding</keyword>
<dbReference type="Gene3D" id="3.40.50.1220">
    <property type="entry name" value="TPP-binding domain"/>
    <property type="match status" value="1"/>
</dbReference>
<name>A0A1T5LV04_9FIRM</name>
<dbReference type="AlphaFoldDB" id="A0A1T5LV04"/>
<evidence type="ECO:0000259" key="5">
    <source>
        <dbReference type="PROSITE" id="PS50305"/>
    </source>
</evidence>
<feature type="domain" description="Deacetylase sirtuin-type" evidence="5">
    <location>
        <begin position="1"/>
        <end position="201"/>
    </location>
</feature>
<sequence>MKKIVVFTGAGISKDSGIPTFVELGDLREKLSRSYFNNHPKKFYNILKEFSDRINAAHPNEAHNAIAKYDVPVITMNIDSLHKKAGSKKVLEIHGNLTYVSCHKCNKEYDFKQVYDSIYCPNCNEILQPNVVLYGDMIPGYMEAMDIIDSADVLLVVGTSFYTSTAGFMVEKARNSGVKVDLINENAKDMVPKYLESFFKA</sequence>
<dbReference type="SUPFAM" id="SSF52467">
    <property type="entry name" value="DHS-like NAD/FAD-binding domain"/>
    <property type="match status" value="1"/>
</dbReference>
<evidence type="ECO:0000256" key="2">
    <source>
        <dbReference type="ARBA" id="ARBA00022679"/>
    </source>
</evidence>
<feature type="binding site" evidence="4">
    <location>
        <position position="120"/>
    </location>
    <ligand>
        <name>Zn(2+)</name>
        <dbReference type="ChEBI" id="CHEBI:29105"/>
    </ligand>
</feature>
<dbReference type="InterPro" id="IPR026590">
    <property type="entry name" value="Ssirtuin_cat_dom"/>
</dbReference>
<dbReference type="InterPro" id="IPR026591">
    <property type="entry name" value="Sirtuin_cat_small_dom_sf"/>
</dbReference>
<feature type="active site" description="Proton acceptor" evidence="4">
    <location>
        <position position="94"/>
    </location>
</feature>